<dbReference type="Pfam" id="PF19821">
    <property type="entry name" value="Phage_capsid_2"/>
    <property type="match status" value="1"/>
</dbReference>
<accession>A0A6B9G9Y2</accession>
<evidence type="ECO:0008006" key="3">
    <source>
        <dbReference type="Google" id="ProtNLM"/>
    </source>
</evidence>
<sequence length="283" mass="31121">MSDTAFQKQYRQEFIAGFEFGQSMLRSTVVTETVIKGNEAVFLVADTGGAEAVTRGVNGMIPARADNLVQNSAILTEWHDKPRRTNFNIFASQGDGRRIMQQGTIKVMNRKIDDVILSNLNTATQSVTVSGTAADSRLIAVTKAIAILGNNDVDVEEQDNMFGVMSPAFNAYLYQNNQFTSADWVDVKPFTGPTRKMLRWAGVQWVVHSRVPGVGTANEHLFVYHRNSIGHAVNAGDMQVKAGYNDEDDYYWARTSMYMGGTLLQPNGVVILNHDGSAMVADA</sequence>
<reference evidence="1 2" key="1">
    <citation type="submission" date="2017-11" db="EMBL/GenBank/DDBJ databases">
        <title>Genome sequence of Pantoea cypripedii NE1.</title>
        <authorList>
            <person name="Nascimento F.X."/>
        </authorList>
    </citation>
    <scope>NUCLEOTIDE SEQUENCE [LARGE SCALE GENOMIC DNA]</scope>
    <source>
        <strain evidence="1 2">NE1</strain>
    </source>
</reference>
<gene>
    <name evidence="1" type="ORF">CUN67_12855</name>
</gene>
<dbReference type="AlphaFoldDB" id="A0A6B9G9Y2"/>
<name>A0A6B9G9Y2_PANCY</name>
<proteinExistence type="predicted"/>
<evidence type="ECO:0000313" key="2">
    <source>
        <dbReference type="Proteomes" id="UP000502005"/>
    </source>
</evidence>
<dbReference type="InterPro" id="IPR045565">
    <property type="entry name" value="Phage_capsid_2"/>
</dbReference>
<organism evidence="1 2">
    <name type="scientific">Pantoea cypripedii</name>
    <name type="common">Pectobacterium cypripedii</name>
    <name type="synonym">Erwinia cypripedii</name>
    <dbReference type="NCBI Taxonomy" id="55209"/>
    <lineage>
        <taxon>Bacteria</taxon>
        <taxon>Pseudomonadati</taxon>
        <taxon>Pseudomonadota</taxon>
        <taxon>Gammaproteobacteria</taxon>
        <taxon>Enterobacterales</taxon>
        <taxon>Erwiniaceae</taxon>
        <taxon>Pantoea</taxon>
    </lineage>
</organism>
<dbReference type="RefSeq" id="WP_208715704.1">
    <property type="nucleotide sequence ID" value="NZ_CP024768.1"/>
</dbReference>
<evidence type="ECO:0000313" key="1">
    <source>
        <dbReference type="EMBL" id="QGY29769.1"/>
    </source>
</evidence>
<dbReference type="Proteomes" id="UP000502005">
    <property type="component" value="Chromosome"/>
</dbReference>
<dbReference type="EMBL" id="CP024768">
    <property type="protein sequence ID" value="QGY29769.1"/>
    <property type="molecule type" value="Genomic_DNA"/>
</dbReference>
<protein>
    <recommendedName>
        <fullName evidence="3">Major capsid protein</fullName>
    </recommendedName>
</protein>